<proteinExistence type="predicted"/>
<dbReference type="RefSeq" id="XP_033604787.1">
    <property type="nucleotide sequence ID" value="XM_033739783.1"/>
</dbReference>
<dbReference type="Pfam" id="PF04082">
    <property type="entry name" value="Fungal_trans"/>
    <property type="match status" value="1"/>
</dbReference>
<evidence type="ECO:0000256" key="1">
    <source>
        <dbReference type="ARBA" id="ARBA00004123"/>
    </source>
</evidence>
<dbReference type="AlphaFoldDB" id="A0A6A6WJG2"/>
<accession>A0A6A6WJG2</accession>
<evidence type="ECO:0000259" key="4">
    <source>
        <dbReference type="SMART" id="SM00906"/>
    </source>
</evidence>
<reference evidence="5" key="1">
    <citation type="journal article" date="2020" name="Stud. Mycol.">
        <title>101 Dothideomycetes genomes: a test case for predicting lifestyles and emergence of pathogens.</title>
        <authorList>
            <person name="Haridas S."/>
            <person name="Albert R."/>
            <person name="Binder M."/>
            <person name="Bloem J."/>
            <person name="Labutti K."/>
            <person name="Salamov A."/>
            <person name="Andreopoulos B."/>
            <person name="Baker S."/>
            <person name="Barry K."/>
            <person name="Bills G."/>
            <person name="Bluhm B."/>
            <person name="Cannon C."/>
            <person name="Castanera R."/>
            <person name="Culley D."/>
            <person name="Daum C."/>
            <person name="Ezra D."/>
            <person name="Gonzalez J."/>
            <person name="Henrissat B."/>
            <person name="Kuo A."/>
            <person name="Liang C."/>
            <person name="Lipzen A."/>
            <person name="Lutzoni F."/>
            <person name="Magnuson J."/>
            <person name="Mondo S."/>
            <person name="Nolan M."/>
            <person name="Ohm R."/>
            <person name="Pangilinan J."/>
            <person name="Park H.-J."/>
            <person name="Ramirez L."/>
            <person name="Alfaro M."/>
            <person name="Sun H."/>
            <person name="Tritt A."/>
            <person name="Yoshinaga Y."/>
            <person name="Zwiers L.-H."/>
            <person name="Turgeon B."/>
            <person name="Goodwin S."/>
            <person name="Spatafora J."/>
            <person name="Crous P."/>
            <person name="Grigoriev I."/>
        </authorList>
    </citation>
    <scope>NUCLEOTIDE SEQUENCE</scope>
    <source>
        <strain evidence="5">CBS 121739</strain>
    </source>
</reference>
<dbReference type="CDD" id="cd12148">
    <property type="entry name" value="fungal_TF_MHR"/>
    <property type="match status" value="1"/>
</dbReference>
<dbReference type="Proteomes" id="UP000799437">
    <property type="component" value="Unassembled WGS sequence"/>
</dbReference>
<dbReference type="InterPro" id="IPR007219">
    <property type="entry name" value="XnlR_reg_dom"/>
</dbReference>
<name>A0A6A6WJG2_9PEZI</name>
<evidence type="ECO:0000256" key="3">
    <source>
        <dbReference type="SAM" id="MobiDB-lite"/>
    </source>
</evidence>
<dbReference type="InterPro" id="IPR050613">
    <property type="entry name" value="Sec_Metabolite_Reg"/>
</dbReference>
<keyword evidence="2" id="KW-0539">Nucleus</keyword>
<dbReference type="PANTHER" id="PTHR31001">
    <property type="entry name" value="UNCHARACTERIZED TRANSCRIPTIONAL REGULATORY PROTEIN"/>
    <property type="match status" value="1"/>
</dbReference>
<dbReference type="SMART" id="SM00906">
    <property type="entry name" value="Fungal_trans"/>
    <property type="match status" value="1"/>
</dbReference>
<dbReference type="PANTHER" id="PTHR31001:SF81">
    <property type="entry name" value="ZN(II)2CYS6 TRANSCRIPTION FACTOR"/>
    <property type="match status" value="1"/>
</dbReference>
<keyword evidence="6" id="KW-1185">Reference proteome</keyword>
<organism evidence="5 6">
    <name type="scientific">Pseudovirgaria hyperparasitica</name>
    <dbReference type="NCBI Taxonomy" id="470096"/>
    <lineage>
        <taxon>Eukaryota</taxon>
        <taxon>Fungi</taxon>
        <taxon>Dikarya</taxon>
        <taxon>Ascomycota</taxon>
        <taxon>Pezizomycotina</taxon>
        <taxon>Dothideomycetes</taxon>
        <taxon>Dothideomycetes incertae sedis</taxon>
        <taxon>Acrospermales</taxon>
        <taxon>Acrospermaceae</taxon>
        <taxon>Pseudovirgaria</taxon>
    </lineage>
</organism>
<evidence type="ECO:0000256" key="2">
    <source>
        <dbReference type="ARBA" id="ARBA00023242"/>
    </source>
</evidence>
<dbReference type="GO" id="GO:0008270">
    <property type="term" value="F:zinc ion binding"/>
    <property type="evidence" value="ECO:0007669"/>
    <property type="project" value="InterPro"/>
</dbReference>
<dbReference type="GO" id="GO:0003677">
    <property type="term" value="F:DNA binding"/>
    <property type="evidence" value="ECO:0007669"/>
    <property type="project" value="InterPro"/>
</dbReference>
<protein>
    <recommendedName>
        <fullName evidence="4">Xylanolytic transcriptional activator regulatory domain-containing protein</fullName>
    </recommendedName>
</protein>
<dbReference type="GO" id="GO:0005634">
    <property type="term" value="C:nucleus"/>
    <property type="evidence" value="ECO:0007669"/>
    <property type="project" value="UniProtKB-SubCell"/>
</dbReference>
<dbReference type="GeneID" id="54480837"/>
<dbReference type="EMBL" id="ML996566">
    <property type="protein sequence ID" value="KAF2762336.1"/>
    <property type="molecule type" value="Genomic_DNA"/>
</dbReference>
<evidence type="ECO:0000313" key="5">
    <source>
        <dbReference type="EMBL" id="KAF2762336.1"/>
    </source>
</evidence>
<feature type="region of interest" description="Disordered" evidence="3">
    <location>
        <begin position="15"/>
        <end position="42"/>
    </location>
</feature>
<feature type="domain" description="Xylanolytic transcriptional activator regulatory" evidence="4">
    <location>
        <begin position="230"/>
        <end position="305"/>
    </location>
</feature>
<dbReference type="OrthoDB" id="2406834at2759"/>
<gene>
    <name evidence="5" type="ORF">EJ05DRAFT_206134</name>
</gene>
<evidence type="ECO:0000313" key="6">
    <source>
        <dbReference type="Proteomes" id="UP000799437"/>
    </source>
</evidence>
<comment type="subcellular location">
    <subcellularLocation>
        <location evidence="1">Nucleus</location>
    </subcellularLocation>
</comment>
<sequence>MSECKYSDVANAIASVDKSAPRVPQRTKKESVFPPPDPTNVTVPPEIPLPRSLFRQNSLSSTSSSPFLLSNIPNTKHAPSPVFGFSAEHPFANYWTSKGGLSEVIGVLPSKDQADFLISTYFDTVDPVYPMIERHSFYVDYEDFWAMPQEEKHTADPALLSLHLVMYAMGLHFVTGTSEQERSQMAEFYVSAAHQALRISSYLSRVSIRTIQAMILHCYFLMNDNHASDAWSFGGVLMRQAYAMGLNRDPETIVPRGTPQEKLSRLKVWQAVMVQDTFLTVLLKLPPTGTFSDIPVEFLTDNLSNSPFNTSSSINGDSDININPMSISNIAPSNPYPPYELSDREYIRCMWRMGNLVQRIICMPRSLTRPLCNSQREKEDLSGAFRDLFSSFPSHLTVGDRDSISSLAVADPRGFRQNMLCRSVYWHCYMILQADENEAAGVACDVRGALEAARMGLETYFQMWEYMKVDAGVWWVFQHRAFEEALMMARILAIEQEAVSGTPLVSDPLHALVRIDIRRMLEIVEQIGANAPEMQKTRTEVLRNAMQDIQWY</sequence>
<dbReference type="GO" id="GO:0006351">
    <property type="term" value="P:DNA-templated transcription"/>
    <property type="evidence" value="ECO:0007669"/>
    <property type="project" value="InterPro"/>
</dbReference>